<accession>A0A285TS55</accession>
<evidence type="ECO:0000313" key="4">
    <source>
        <dbReference type="EMBL" id="SOC26641.1"/>
    </source>
</evidence>
<name>A0A285TS55_9PROT</name>
<proteinExistence type="predicted"/>
<dbReference type="InterPro" id="IPR045063">
    <property type="entry name" value="Dynamin_N"/>
</dbReference>
<keyword evidence="2" id="KW-0472">Membrane</keyword>
<organism evidence="4 5">
    <name type="scientific">Thalassospira xiamenensis</name>
    <dbReference type="NCBI Taxonomy" id="220697"/>
    <lineage>
        <taxon>Bacteria</taxon>
        <taxon>Pseudomonadati</taxon>
        <taxon>Pseudomonadota</taxon>
        <taxon>Alphaproteobacteria</taxon>
        <taxon>Rhodospirillales</taxon>
        <taxon>Thalassospiraceae</taxon>
        <taxon>Thalassospira</taxon>
    </lineage>
</organism>
<dbReference type="SUPFAM" id="SSF52540">
    <property type="entry name" value="P-loop containing nucleoside triphosphate hydrolases"/>
    <property type="match status" value="1"/>
</dbReference>
<keyword evidence="2" id="KW-1133">Transmembrane helix</keyword>
<dbReference type="RefSeq" id="WP_097052724.1">
    <property type="nucleotide sequence ID" value="NZ_OBMM01000005.1"/>
</dbReference>
<evidence type="ECO:0000256" key="2">
    <source>
        <dbReference type="SAM" id="Phobius"/>
    </source>
</evidence>
<evidence type="ECO:0000259" key="3">
    <source>
        <dbReference type="Pfam" id="PF00350"/>
    </source>
</evidence>
<protein>
    <submittedName>
        <fullName evidence="4">Dynamin family protein</fullName>
    </submittedName>
</protein>
<sequence length="483" mass="53598">MFKPKETSLVKGKNAMVQSLCAHLEKEDQDLSSFVQTTLDMDSVLHRLGLYERHETLTSRISWWPVVSVVGLYSAGKSTAINDLLGVTVQKTGKQAVDDKFTVICYGQKQMDLPGTALMNDGRLPFYRMSDEIEKVAPGEGLLTDKFLALKTVNSDVLKGLVLVDSPGFDADEERASKLRLVDHILDLSDLVLVLCDANKVESGVMKNTLEHLVRKSHQRSDSHKFCYILNQIDVTAKDNNLEEVVAAWQRSMSSTEQTSSRFYLTYSESARIDIQDPDVAARLKSIRDRDMGDLRKAINKLRDVRGYHIARTIEAVEKVLSNDVGQTLERRINAWRKLTNICTIAAGTAGLIALTAVASIVPELLALFIEQAAVSFGVCAVVAFTSHWYIGGLVAARLAKNLPEKYSEFDLNVRAAFLRRARGLAFLRKGPQVMTGKIVDKVGAIQNRVSALVQELNDRFASPTGKGRRKPVKNIEPVPPQK</sequence>
<dbReference type="InterPro" id="IPR027417">
    <property type="entry name" value="P-loop_NTPase"/>
</dbReference>
<evidence type="ECO:0000256" key="1">
    <source>
        <dbReference type="SAM" id="MobiDB-lite"/>
    </source>
</evidence>
<feature type="domain" description="Dynamin N-terminal" evidence="3">
    <location>
        <begin position="67"/>
        <end position="226"/>
    </location>
</feature>
<feature type="region of interest" description="Disordered" evidence="1">
    <location>
        <begin position="462"/>
        <end position="483"/>
    </location>
</feature>
<gene>
    <name evidence="4" type="ORF">SAMN05428964_105152</name>
</gene>
<dbReference type="Gene3D" id="3.40.50.300">
    <property type="entry name" value="P-loop containing nucleotide triphosphate hydrolases"/>
    <property type="match status" value="1"/>
</dbReference>
<dbReference type="PANTHER" id="PTHR43681">
    <property type="entry name" value="TRANSMEMBRANE GTPASE FZO"/>
    <property type="match status" value="1"/>
</dbReference>
<reference evidence="4 5" key="1">
    <citation type="submission" date="2017-08" db="EMBL/GenBank/DDBJ databases">
        <authorList>
            <person name="de Groot N.N."/>
        </authorList>
    </citation>
    <scope>NUCLEOTIDE SEQUENCE [LARGE SCALE GENOMIC DNA]</scope>
    <source>
        <strain evidence="4 5">USBA 78</strain>
    </source>
</reference>
<dbReference type="InterPro" id="IPR051943">
    <property type="entry name" value="TRAFAC_Dynamin-like_GTPase"/>
</dbReference>
<dbReference type="Proteomes" id="UP000219068">
    <property type="component" value="Unassembled WGS sequence"/>
</dbReference>
<feature type="transmembrane region" description="Helical" evidence="2">
    <location>
        <begin position="339"/>
        <end position="362"/>
    </location>
</feature>
<dbReference type="PANTHER" id="PTHR43681:SF1">
    <property type="entry name" value="SARCALUMENIN"/>
    <property type="match status" value="1"/>
</dbReference>
<dbReference type="Pfam" id="PF00350">
    <property type="entry name" value="Dynamin_N"/>
    <property type="match status" value="1"/>
</dbReference>
<dbReference type="EMBL" id="OBMM01000005">
    <property type="protein sequence ID" value="SOC26641.1"/>
    <property type="molecule type" value="Genomic_DNA"/>
</dbReference>
<dbReference type="AlphaFoldDB" id="A0A285TS55"/>
<evidence type="ECO:0000313" key="5">
    <source>
        <dbReference type="Proteomes" id="UP000219068"/>
    </source>
</evidence>
<feature type="transmembrane region" description="Helical" evidence="2">
    <location>
        <begin position="374"/>
        <end position="397"/>
    </location>
</feature>
<keyword evidence="2" id="KW-0812">Transmembrane</keyword>